<dbReference type="ExpressionAtlas" id="A0A1D6FAU4">
    <property type="expression patterns" value="baseline"/>
</dbReference>
<evidence type="ECO:0000313" key="1">
    <source>
        <dbReference type="EMBL" id="AQK89171.1"/>
    </source>
</evidence>
<reference evidence="1" key="1">
    <citation type="submission" date="2015-12" db="EMBL/GenBank/DDBJ databases">
        <title>Update maize B73 reference genome by single molecule sequencing technologies.</title>
        <authorList>
            <consortium name="Maize Genome Sequencing Project"/>
            <person name="Ware D."/>
        </authorList>
    </citation>
    <scope>NUCLEOTIDE SEQUENCE</scope>
    <source>
        <tissue evidence="1">Seedling</tissue>
    </source>
</reference>
<accession>A0A1D6FAU4</accession>
<dbReference type="AlphaFoldDB" id="A0A1D6FAU4"/>
<protein>
    <submittedName>
        <fullName evidence="1">Uncharacterized protein</fullName>
    </submittedName>
</protein>
<sequence>MGMGGLLDSSQNMAAAHTHRLPDPYHCELACLRFLFHLEFGVFSRPCPPPAPPPPEPLLDNAHSRRLLVREDINRVQKTLLRLSSTKTRMFSVPIIPSPVRVGEDEPPPSWVLVSDPFSQDMMFTRGSPKILMLSKAAQKKSFPRAKKFQKKSFPLFDALGELYDGHIAQGTWNITSTQLPQEWNTISNEEEQVNTTIMDEEGIIQQQPQEEDSILEQDEDPIIGRIEQRSTATRRSTASTINQDKEAKRMKKDSLEGLVGRYLDLKSKQVEDEVTQMAKGKESAQGNDFSIMRCISVLRSMNVTADEKIKAAEVFDIPNNRETFISFSVDEPETALLWLRRKIDKL</sequence>
<dbReference type="IntAct" id="A0A1D6FAU4">
    <property type="interactions" value="2"/>
</dbReference>
<dbReference type="EMBL" id="CM000784">
    <property type="protein sequence ID" value="AQK89171.1"/>
    <property type="molecule type" value="Genomic_DNA"/>
</dbReference>
<gene>
    <name evidence="1" type="ORF">ZEAMMB73_Zm00001d008193</name>
</gene>
<organism evidence="1">
    <name type="scientific">Zea mays</name>
    <name type="common">Maize</name>
    <dbReference type="NCBI Taxonomy" id="4577"/>
    <lineage>
        <taxon>Eukaryota</taxon>
        <taxon>Viridiplantae</taxon>
        <taxon>Streptophyta</taxon>
        <taxon>Embryophyta</taxon>
        <taxon>Tracheophyta</taxon>
        <taxon>Spermatophyta</taxon>
        <taxon>Magnoliopsida</taxon>
        <taxon>Liliopsida</taxon>
        <taxon>Poales</taxon>
        <taxon>Poaceae</taxon>
        <taxon>PACMAD clade</taxon>
        <taxon>Panicoideae</taxon>
        <taxon>Andropogonodae</taxon>
        <taxon>Andropogoneae</taxon>
        <taxon>Tripsacinae</taxon>
        <taxon>Zea</taxon>
    </lineage>
</organism>
<dbReference type="PANTHER" id="PTHR34395">
    <property type="entry name" value="OS11G0427500 PROTEIN"/>
    <property type="match status" value="1"/>
</dbReference>
<dbReference type="PANTHER" id="PTHR34395:SF15">
    <property type="entry name" value="OS09G0292400 PROTEIN"/>
    <property type="match status" value="1"/>
</dbReference>
<proteinExistence type="predicted"/>
<name>A0A1D6FAU4_MAIZE</name>
<dbReference type="InParanoid" id="A0A1D6FAU4"/>